<sequence length="27" mass="3060">MASRLVLTYSYTSKLTPLVKNLSTRTD</sequence>
<protein>
    <submittedName>
        <fullName evidence="1">Uncharacterized protein</fullName>
    </submittedName>
</protein>
<dbReference type="EMBL" id="BT084208">
    <property type="protein sequence ID" value="ACR34561.1"/>
    <property type="molecule type" value="mRNA"/>
</dbReference>
<name>C4J061_MAIZE</name>
<reference evidence="1" key="1">
    <citation type="journal article" date="2009" name="PLoS Genet.">
        <title>Sequencing, mapping, and analysis of 27,455 maize full-length cDNAs.</title>
        <authorList>
            <person name="Soderlund C."/>
            <person name="Descour A."/>
            <person name="Kudrna D."/>
            <person name="Bomhoff M."/>
            <person name="Boyd L."/>
            <person name="Currie J."/>
            <person name="Angelova A."/>
            <person name="Collura K."/>
            <person name="Wissotski M."/>
            <person name="Ashley E."/>
            <person name="Morrow D."/>
            <person name="Fernandes J."/>
            <person name="Walbot V."/>
            <person name="Yu Y."/>
        </authorList>
    </citation>
    <scope>NUCLEOTIDE SEQUENCE</scope>
    <source>
        <strain evidence="1">B73</strain>
    </source>
</reference>
<accession>C4J061</accession>
<dbReference type="AlphaFoldDB" id="C4J061"/>
<organism evidence="1">
    <name type="scientific">Zea mays</name>
    <name type="common">Maize</name>
    <dbReference type="NCBI Taxonomy" id="4577"/>
    <lineage>
        <taxon>Eukaryota</taxon>
        <taxon>Viridiplantae</taxon>
        <taxon>Streptophyta</taxon>
        <taxon>Embryophyta</taxon>
        <taxon>Tracheophyta</taxon>
        <taxon>Spermatophyta</taxon>
        <taxon>Magnoliopsida</taxon>
        <taxon>Liliopsida</taxon>
        <taxon>Poales</taxon>
        <taxon>Poaceae</taxon>
        <taxon>PACMAD clade</taxon>
        <taxon>Panicoideae</taxon>
        <taxon>Andropogonodae</taxon>
        <taxon>Andropogoneae</taxon>
        <taxon>Tripsacinae</taxon>
        <taxon>Zea</taxon>
    </lineage>
</organism>
<proteinExistence type="evidence at transcript level"/>
<evidence type="ECO:0000313" key="1">
    <source>
        <dbReference type="EMBL" id="ACR34561.1"/>
    </source>
</evidence>
<reference evidence="1" key="2">
    <citation type="submission" date="2012-06" db="EMBL/GenBank/DDBJ databases">
        <authorList>
            <person name="Yu Y."/>
            <person name="Currie J."/>
            <person name="Lomeli R."/>
            <person name="Angelova A."/>
            <person name="Collura K."/>
            <person name="Wissotski M."/>
            <person name="Campos D."/>
            <person name="Kudrna D."/>
            <person name="Golser W."/>
            <person name="Ashely E."/>
            <person name="Descour A."/>
            <person name="Fernandes J."/>
            <person name="Soderlund C."/>
            <person name="Walbot V."/>
        </authorList>
    </citation>
    <scope>NUCLEOTIDE SEQUENCE</scope>
    <source>
        <strain evidence="1">B73</strain>
    </source>
</reference>